<feature type="binding site" evidence="19">
    <location>
        <position position="825"/>
    </location>
    <ligand>
        <name>Mn(2+)</name>
        <dbReference type="ChEBI" id="CHEBI:29035"/>
        <label>3</label>
    </ligand>
</feature>
<dbReference type="Pfam" id="PF02142">
    <property type="entry name" value="MGS"/>
    <property type="match status" value="1"/>
</dbReference>
<gene>
    <name evidence="19" type="primary">carB</name>
    <name evidence="22" type="ORF">SAMN06265340_10695</name>
</gene>
<feature type="binding site" evidence="19">
    <location>
        <position position="243"/>
    </location>
    <ligand>
        <name>ATP</name>
        <dbReference type="ChEBI" id="CHEBI:30616"/>
        <label>1</label>
    </ligand>
</feature>
<dbReference type="FunFam" id="3.30.470.20:FF:000013">
    <property type="entry name" value="Carbamoyl-phosphate synthase large chain"/>
    <property type="match status" value="1"/>
</dbReference>
<dbReference type="SUPFAM" id="SSF48108">
    <property type="entry name" value="Carbamoyl phosphate synthetase, large subunit connection domain"/>
    <property type="match status" value="1"/>
</dbReference>
<keyword evidence="6 19" id="KW-0436">Ligase</keyword>
<dbReference type="PROSITE" id="PS00866">
    <property type="entry name" value="CPSASE_1"/>
    <property type="match status" value="1"/>
</dbReference>
<feature type="binding site" evidence="19">
    <location>
        <position position="301"/>
    </location>
    <ligand>
        <name>Mg(2+)</name>
        <dbReference type="ChEBI" id="CHEBI:18420"/>
        <label>2</label>
    </ligand>
</feature>
<comment type="catalytic activity">
    <reaction evidence="16 19">
        <text>hydrogencarbonate + L-glutamine + 2 ATP + H2O = carbamoyl phosphate + L-glutamate + 2 ADP + phosphate + 2 H(+)</text>
        <dbReference type="Rhea" id="RHEA:18633"/>
        <dbReference type="ChEBI" id="CHEBI:15377"/>
        <dbReference type="ChEBI" id="CHEBI:15378"/>
        <dbReference type="ChEBI" id="CHEBI:17544"/>
        <dbReference type="ChEBI" id="CHEBI:29985"/>
        <dbReference type="ChEBI" id="CHEBI:30616"/>
        <dbReference type="ChEBI" id="CHEBI:43474"/>
        <dbReference type="ChEBI" id="CHEBI:58228"/>
        <dbReference type="ChEBI" id="CHEBI:58359"/>
        <dbReference type="ChEBI" id="CHEBI:456216"/>
        <dbReference type="EC" id="6.3.5.5"/>
    </reaction>
</comment>
<feature type="binding site" evidence="19">
    <location>
        <position position="784"/>
    </location>
    <ligand>
        <name>ATP</name>
        <dbReference type="ChEBI" id="CHEBI:30616"/>
        <label>2</label>
    </ligand>
</feature>
<feature type="binding site" evidence="19">
    <location>
        <position position="825"/>
    </location>
    <ligand>
        <name>Mg(2+)</name>
        <dbReference type="ChEBI" id="CHEBI:18420"/>
        <label>3</label>
    </ligand>
</feature>
<evidence type="ECO:0000256" key="3">
    <source>
        <dbReference type="ARBA" id="ARBA00005077"/>
    </source>
</evidence>
<dbReference type="NCBIfam" id="NF009455">
    <property type="entry name" value="PRK12815.1"/>
    <property type="match status" value="1"/>
</dbReference>
<feature type="binding site" evidence="19">
    <location>
        <position position="782"/>
    </location>
    <ligand>
        <name>ATP</name>
        <dbReference type="ChEBI" id="CHEBI:30616"/>
        <label>2</label>
    </ligand>
</feature>
<feature type="binding site" evidence="19">
    <location>
        <position position="711"/>
    </location>
    <ligand>
        <name>ATP</name>
        <dbReference type="ChEBI" id="CHEBI:30616"/>
        <label>2</label>
    </ligand>
</feature>
<dbReference type="InterPro" id="IPR033937">
    <property type="entry name" value="MGS_CPS_CarB"/>
</dbReference>
<dbReference type="InterPro" id="IPR005479">
    <property type="entry name" value="CPAse_ATP-bd"/>
</dbReference>
<keyword evidence="5 19" id="KW-0055">Arginine biosynthesis</keyword>
<dbReference type="RefSeq" id="WP_089323123.1">
    <property type="nucleotide sequence ID" value="NZ_FZOB01000006.1"/>
</dbReference>
<feature type="binding site" evidence="19">
    <location>
        <position position="285"/>
    </location>
    <ligand>
        <name>Mn(2+)</name>
        <dbReference type="ChEBI" id="CHEBI:29035"/>
        <label>1</label>
    </ligand>
</feature>
<feature type="binding site" evidence="19">
    <location>
        <position position="837"/>
    </location>
    <ligand>
        <name>Mn(2+)</name>
        <dbReference type="ChEBI" id="CHEBI:29035"/>
        <label>4</label>
    </ligand>
</feature>
<dbReference type="GO" id="GO:0004087">
    <property type="term" value="F:carbamoyl-phosphate synthase (ammonia) activity"/>
    <property type="evidence" value="ECO:0007669"/>
    <property type="project" value="UniProtKB-EC"/>
</dbReference>
<sequence length="1073" mass="118684">MPKRTDIKRIMIVGSGPIVIGQAAEFDYSGTQACKALKEEGYEVVLVNSNPATIMTDPDISDRTYIEPLTVETLEKIIKKERPDALLPTVGGQTALNLAVALQDAGILDKYGVELIGANVDAIKKAEDRELFKEAMKKIGLDVPRSGLARSMEEAMEVLENVGLPAIIRPAFTLGGEGGGVAYNVEEYKEIVRKGLDASPISEVLIEESVLGWKEFELEVMRDLNDNVVIICSIENIDPMGVHTGESITVAPAQTLTDKEYQILRDWAIKVIREIGVETGGSNVQFAVNPETGRIIVIEMNPRVSRSSALASKATGFPIAKIAAKLAVGYTLDELPNDITKKTPASFEPAIDYCVVKFPRWAFEKFPEADPVLTTSMKSVGEVMAIGRTFKEAFLKAIRSLEVGRYGLFMKGAENITDSELESKIAVPTPDRMWYVAEGFRRGKSIDEIYELSKIDRWFLHNIKQIVDLEKELGKYTIETVPSDLLKLAKKWGFSDRYIAEVWNVSEKDVREKRKQVAPVLYKTVDTCAGEFEAYTPYYYSTYDGIECEASPSDNKKVAVFGSGPNRIGQGVEFDYCCVHSVWALRELGYEAHMVNCNPETVSTDYDTSDKLFFDPLTLEDALNIVRKENHEGVIVQFGGQTPLKLAVPLEKEGVRILGTSSESIDIAEDREKFRELLTRLGLKQPPSGIAYSLEGAEKIAEEIGFPVLMRPSYVLGGRAMRIVDNMDELRSYMSEAVEVSEDKPVLIDKFLEDAVEFDVDAVADGETVVIGGVMEHIEEAGIHSGDSACVFPTFSVSSEVVEKIKEITRKLALELKVKGLINIQFAVKDGEIYIIEVNPRASRTVPFISKATGIPLAKVATKIALGKTLKELGVKEVEPSYYSVKEAVFPFNRFPKVDPVLSPEMKSTGEVMGIDEDLGIAFYKAQLAAGSRLPIDPARGKVFVSVKDKDKPKVVDIVKALVDMGFEIVSTEGTYKFLKEKGIPVSLVYKIQEGRRPNIADMIKNNQIALIINTPTGTKSKKDALSIRRLAVNFKIPYYTTIRGAQAAVKAIESVKKKGFDVKSLQDYYRSL</sequence>
<keyword evidence="14" id="KW-0464">Manganese</keyword>
<feature type="binding site" evidence="19">
    <location>
        <position position="837"/>
    </location>
    <ligand>
        <name>Mg(2+)</name>
        <dbReference type="ChEBI" id="CHEBI:18420"/>
        <label>4</label>
    </ligand>
</feature>
<dbReference type="PANTHER" id="PTHR11405:SF53">
    <property type="entry name" value="CARBAMOYL-PHOSPHATE SYNTHASE [AMMONIA], MITOCHONDRIAL"/>
    <property type="match status" value="1"/>
</dbReference>
<comment type="cofactor">
    <cofactor evidence="1">
        <name>Mn(2+)</name>
        <dbReference type="ChEBI" id="CHEBI:29035"/>
    </cofactor>
</comment>
<dbReference type="InterPro" id="IPR005483">
    <property type="entry name" value="CPSase_dom"/>
</dbReference>
<keyword evidence="23" id="KW-1185">Reference proteome</keyword>
<evidence type="ECO:0000256" key="13">
    <source>
        <dbReference type="ARBA" id="ARBA00022975"/>
    </source>
</evidence>
<organism evidence="22 23">
    <name type="scientific">Desulfurobacterium atlanticum</name>
    <dbReference type="NCBI Taxonomy" id="240169"/>
    <lineage>
        <taxon>Bacteria</taxon>
        <taxon>Pseudomonadati</taxon>
        <taxon>Aquificota</taxon>
        <taxon>Aquificia</taxon>
        <taxon>Desulfurobacteriales</taxon>
        <taxon>Desulfurobacteriaceae</taxon>
        <taxon>Desulfurobacterium</taxon>
    </lineage>
</organism>
<feature type="binding site" evidence="19">
    <location>
        <position position="299"/>
    </location>
    <ligand>
        <name>ATP</name>
        <dbReference type="ChEBI" id="CHEBI:30616"/>
        <label>1</label>
    </ligand>
</feature>
<dbReference type="NCBIfam" id="NF003671">
    <property type="entry name" value="PRK05294.1"/>
    <property type="match status" value="1"/>
</dbReference>
<evidence type="ECO:0000256" key="15">
    <source>
        <dbReference type="ARBA" id="ARBA00047359"/>
    </source>
</evidence>
<dbReference type="Pfam" id="PF25596">
    <property type="entry name" value="CPSase_L_D1"/>
    <property type="match status" value="2"/>
</dbReference>
<dbReference type="FunFam" id="3.40.50.20:FF:000002">
    <property type="entry name" value="Carbamoyl-phosphate synthase large chain"/>
    <property type="match status" value="1"/>
</dbReference>
<feature type="binding site" evidence="19">
    <location>
        <position position="129"/>
    </location>
    <ligand>
        <name>ATP</name>
        <dbReference type="ChEBI" id="CHEBI:30616"/>
        <label>1</label>
    </ligand>
</feature>
<feature type="binding site" evidence="19">
    <location>
        <position position="752"/>
    </location>
    <ligand>
        <name>ATP</name>
        <dbReference type="ChEBI" id="CHEBI:30616"/>
        <label>2</label>
    </ligand>
</feature>
<feature type="binding site" evidence="19">
    <location>
        <position position="215"/>
    </location>
    <ligand>
        <name>ATP</name>
        <dbReference type="ChEBI" id="CHEBI:30616"/>
        <label>1</label>
    </ligand>
</feature>
<dbReference type="Proteomes" id="UP000198405">
    <property type="component" value="Unassembled WGS sequence"/>
</dbReference>
<evidence type="ECO:0000256" key="5">
    <source>
        <dbReference type="ARBA" id="ARBA00022571"/>
    </source>
</evidence>
<keyword evidence="7 19" id="KW-0028">Amino-acid biosynthesis</keyword>
<dbReference type="PROSITE" id="PS00867">
    <property type="entry name" value="CPSASE_2"/>
    <property type="match status" value="2"/>
</dbReference>
<evidence type="ECO:0000256" key="1">
    <source>
        <dbReference type="ARBA" id="ARBA00001936"/>
    </source>
</evidence>
<feature type="binding site" evidence="19">
    <location>
        <position position="169"/>
    </location>
    <ligand>
        <name>ATP</name>
        <dbReference type="ChEBI" id="CHEBI:30616"/>
        <label>1</label>
    </ligand>
</feature>
<comment type="domain">
    <text evidence="19">The large subunit is composed of 2 ATP-grasp domains that are involved in binding the 2 ATP molecules needed for carbamoyl phosphate synthesis. The N-terminal ATP-grasp domain (referred to as the carboxyphosphate synthetic component) catalyzes the ATP-dependent phosphorylation of hydrogencarbonate to carboxyphosphate and the subsequent nucleophilic attack by ammonia to form a carbamate intermediate. The C-terminal ATP-grasp domain (referred to as the carbamoyl phosphate synthetic component) then catalyzes the phosphorylation of carbamate with the second ATP to form the end product carbamoyl phosphate. The reactive and unstable enzyme intermediates are sequentially channeled from one active site to the next through the interior of the protein over a distance of at least 96 A.</text>
</comment>
<dbReference type="Pfam" id="PF02787">
    <property type="entry name" value="CPSase_L_D3"/>
    <property type="match status" value="1"/>
</dbReference>
<evidence type="ECO:0000256" key="16">
    <source>
        <dbReference type="ARBA" id="ARBA00048816"/>
    </source>
</evidence>
<feature type="binding site" evidence="19">
    <location>
        <position position="839"/>
    </location>
    <ligand>
        <name>Mn(2+)</name>
        <dbReference type="ChEBI" id="CHEBI:29035"/>
        <label>4</label>
    </ligand>
</feature>
<dbReference type="UniPathway" id="UPA00070">
    <property type="reaction ID" value="UER00115"/>
</dbReference>
<keyword evidence="10 19" id="KW-0547">Nucleotide-binding</keyword>
<evidence type="ECO:0000259" key="21">
    <source>
        <dbReference type="PROSITE" id="PS51855"/>
    </source>
</evidence>
<feature type="binding site" evidence="19">
    <location>
        <position position="210"/>
    </location>
    <ligand>
        <name>ATP</name>
        <dbReference type="ChEBI" id="CHEBI:30616"/>
        <label>1</label>
    </ligand>
</feature>
<feature type="binding site" evidence="19">
    <location>
        <position position="175"/>
    </location>
    <ligand>
        <name>ATP</name>
        <dbReference type="ChEBI" id="CHEBI:30616"/>
        <label>1</label>
    </ligand>
</feature>
<reference evidence="23" key="1">
    <citation type="submission" date="2017-06" db="EMBL/GenBank/DDBJ databases">
        <authorList>
            <person name="Varghese N."/>
            <person name="Submissions S."/>
        </authorList>
    </citation>
    <scope>NUCLEOTIDE SEQUENCE [LARGE SCALE GENOMIC DNA]</scope>
    <source>
        <strain evidence="23">DSM 15668</strain>
    </source>
</reference>
<dbReference type="GO" id="GO:0005737">
    <property type="term" value="C:cytoplasm"/>
    <property type="evidence" value="ECO:0007669"/>
    <property type="project" value="TreeGrafter"/>
</dbReference>
<dbReference type="CDD" id="cd01424">
    <property type="entry name" value="MGS_CPS_II"/>
    <property type="match status" value="1"/>
</dbReference>
<dbReference type="GO" id="GO:0006541">
    <property type="term" value="P:glutamine metabolic process"/>
    <property type="evidence" value="ECO:0007669"/>
    <property type="project" value="TreeGrafter"/>
</dbReference>
<dbReference type="SUPFAM" id="SSF56059">
    <property type="entry name" value="Glutathione synthetase ATP-binding domain-like"/>
    <property type="match status" value="2"/>
</dbReference>
<feature type="binding site" evidence="19">
    <location>
        <position position="241"/>
    </location>
    <ligand>
        <name>ATP</name>
        <dbReference type="ChEBI" id="CHEBI:30616"/>
        <label>1</label>
    </ligand>
</feature>
<dbReference type="GO" id="GO:0004088">
    <property type="term" value="F:carbamoyl-phosphate synthase (glutamine-hydrolyzing) activity"/>
    <property type="evidence" value="ECO:0007669"/>
    <property type="project" value="UniProtKB-UniRule"/>
</dbReference>
<feature type="region of interest" description="Allosteric domain" evidence="19">
    <location>
        <begin position="932"/>
        <end position="1073"/>
    </location>
</feature>
<dbReference type="Gene3D" id="1.10.1030.10">
    <property type="entry name" value="Carbamoyl-phosphate synthetase, large subunit oligomerisation domain"/>
    <property type="match status" value="1"/>
</dbReference>
<comment type="catalytic activity">
    <reaction evidence="15 19">
        <text>hydrogencarbonate + NH4(+) + 2 ATP = carbamoyl phosphate + 2 ADP + phosphate + 2 H(+)</text>
        <dbReference type="Rhea" id="RHEA:18029"/>
        <dbReference type="ChEBI" id="CHEBI:15378"/>
        <dbReference type="ChEBI" id="CHEBI:17544"/>
        <dbReference type="ChEBI" id="CHEBI:28938"/>
        <dbReference type="ChEBI" id="CHEBI:30616"/>
        <dbReference type="ChEBI" id="CHEBI:43474"/>
        <dbReference type="ChEBI" id="CHEBI:58228"/>
        <dbReference type="ChEBI" id="CHEBI:456216"/>
        <dbReference type="EC" id="6.3.4.16"/>
    </reaction>
</comment>
<feature type="binding site" evidence="19">
    <location>
        <position position="783"/>
    </location>
    <ligand>
        <name>ATP</name>
        <dbReference type="ChEBI" id="CHEBI:30616"/>
        <label>2</label>
    </ligand>
</feature>
<dbReference type="PRINTS" id="PR00098">
    <property type="entry name" value="CPSASE"/>
</dbReference>
<feature type="binding site" evidence="19">
    <location>
        <position position="825"/>
    </location>
    <ligand>
        <name>ATP</name>
        <dbReference type="ChEBI" id="CHEBI:30616"/>
        <label>2</label>
    </ligand>
</feature>
<feature type="binding site" evidence="19">
    <location>
        <position position="176"/>
    </location>
    <ligand>
        <name>ATP</name>
        <dbReference type="ChEBI" id="CHEBI:30616"/>
        <label>1</label>
    </ligand>
</feature>
<evidence type="ECO:0000256" key="7">
    <source>
        <dbReference type="ARBA" id="ARBA00022605"/>
    </source>
</evidence>
<comment type="function">
    <text evidence="17 19">Large subunit of the glutamine-dependent carbamoyl phosphate synthetase (CPSase). CPSase catalyzes the formation of carbamoyl phosphate from the ammonia moiety of glutamine, carbonate, and phosphate donated by ATP, constituting the first step of 2 biosynthetic pathways, one leading to arginine and/or urea and the other to pyrimidine nucleotides. The large subunit (synthetase) binds the substrates ammonia (free or transferred from glutamine from the small subunit), hydrogencarbonate and ATP and carries out an ATP-coupled ligase reaction, activating hydrogencarbonate by forming carboxy phosphate which reacts with ammonia to form carbamoyl phosphate.</text>
</comment>
<comment type="subunit">
    <text evidence="18 19">Composed of two chains; the small (or glutamine) chain promotes the hydrolysis of glutamine to ammonia, which is used by the large (or ammonia) chain to synthesize carbamoyl phosphate. Tetramer of heterodimers (alpha,beta)4.</text>
</comment>
<dbReference type="Gene3D" id="3.40.50.1380">
    <property type="entry name" value="Methylglyoxal synthase-like domain"/>
    <property type="match status" value="1"/>
</dbReference>
<dbReference type="HAMAP" id="MF_01210_B">
    <property type="entry name" value="CPSase_L_chain_B"/>
    <property type="match status" value="1"/>
</dbReference>
<dbReference type="SUPFAM" id="SSF52335">
    <property type="entry name" value="Methylglyoxal synthase-like"/>
    <property type="match status" value="1"/>
</dbReference>
<dbReference type="SMART" id="SM00851">
    <property type="entry name" value="MGS"/>
    <property type="match status" value="1"/>
</dbReference>
<dbReference type="NCBIfam" id="TIGR01369">
    <property type="entry name" value="CPSaseII_lrg"/>
    <property type="match status" value="1"/>
</dbReference>
<feature type="domain" description="MGS-like" evidence="21">
    <location>
        <begin position="932"/>
        <end position="1073"/>
    </location>
</feature>
<dbReference type="InterPro" id="IPR036897">
    <property type="entry name" value="CarbamoylP_synth_lsu_oligo_sf"/>
</dbReference>
<dbReference type="InterPro" id="IPR005480">
    <property type="entry name" value="CPSase_lsu_oligo"/>
</dbReference>
<dbReference type="SUPFAM" id="SSF52440">
    <property type="entry name" value="PreATP-grasp domain"/>
    <property type="match status" value="2"/>
</dbReference>
<feature type="binding site" evidence="19">
    <location>
        <position position="757"/>
    </location>
    <ligand>
        <name>ATP</name>
        <dbReference type="ChEBI" id="CHEBI:30616"/>
        <label>2</label>
    </ligand>
</feature>
<dbReference type="GO" id="GO:0044205">
    <property type="term" value="P:'de novo' UMP biosynthetic process"/>
    <property type="evidence" value="ECO:0007669"/>
    <property type="project" value="UniProtKB-UniRule"/>
</dbReference>
<feature type="binding site" evidence="19">
    <location>
        <position position="299"/>
    </location>
    <ligand>
        <name>Mg(2+)</name>
        <dbReference type="ChEBI" id="CHEBI:18420"/>
        <label>2</label>
    </ligand>
</feature>
<dbReference type="UniPathway" id="UPA00068">
    <property type="reaction ID" value="UER00171"/>
</dbReference>
<dbReference type="PROSITE" id="PS50975">
    <property type="entry name" value="ATP_GRASP"/>
    <property type="match status" value="2"/>
</dbReference>
<evidence type="ECO:0000256" key="12">
    <source>
        <dbReference type="ARBA" id="ARBA00022842"/>
    </source>
</evidence>
<feature type="binding site" evidence="19">
    <location>
        <position position="299"/>
    </location>
    <ligand>
        <name>Mn(2+)</name>
        <dbReference type="ChEBI" id="CHEBI:29035"/>
        <label>1</label>
    </ligand>
</feature>
<evidence type="ECO:0000313" key="22">
    <source>
        <dbReference type="EMBL" id="SNR78734.1"/>
    </source>
</evidence>
<comment type="caution">
    <text evidence="19">Lacks conserved residue(s) required for the propagation of feature annotation.</text>
</comment>
<dbReference type="EC" id="6.3.5.5" evidence="19"/>
<dbReference type="PANTHER" id="PTHR11405">
    <property type="entry name" value="CARBAMOYLTRANSFERASE FAMILY MEMBER"/>
    <property type="match status" value="1"/>
</dbReference>
<evidence type="ECO:0000256" key="18">
    <source>
        <dbReference type="ARBA" id="ARBA00062056"/>
    </source>
</evidence>
<dbReference type="OrthoDB" id="9804197at2"/>
<evidence type="ECO:0000256" key="9">
    <source>
        <dbReference type="ARBA" id="ARBA00022737"/>
    </source>
</evidence>
<dbReference type="Pfam" id="PF02786">
    <property type="entry name" value="CPSase_L_D2"/>
    <property type="match status" value="2"/>
</dbReference>
<feature type="domain" description="ATP-grasp" evidence="20">
    <location>
        <begin position="675"/>
        <end position="866"/>
    </location>
</feature>
<feature type="binding site" evidence="19">
    <location>
        <position position="837"/>
    </location>
    <ligand>
        <name>ATP</name>
        <dbReference type="ChEBI" id="CHEBI:30616"/>
        <label>2</label>
    </ligand>
</feature>
<dbReference type="InterPro" id="IPR011607">
    <property type="entry name" value="MGS-like_dom"/>
</dbReference>
<feature type="binding site" evidence="19">
    <location>
        <position position="299"/>
    </location>
    <ligand>
        <name>Mg(2+)</name>
        <dbReference type="ChEBI" id="CHEBI:18420"/>
        <label>1</label>
    </ligand>
</feature>
<evidence type="ECO:0000256" key="2">
    <source>
        <dbReference type="ARBA" id="ARBA00004812"/>
    </source>
</evidence>
<comment type="similarity">
    <text evidence="4 19">Belongs to the CarB family.</text>
</comment>
<feature type="binding site" evidence="19">
    <location>
        <position position="301"/>
    </location>
    <ligand>
        <name>Mn(2+)</name>
        <dbReference type="ChEBI" id="CHEBI:29035"/>
        <label>2</label>
    </ligand>
</feature>
<feature type="binding site" evidence="19">
    <location>
        <position position="242"/>
    </location>
    <ligand>
        <name>ATP</name>
        <dbReference type="ChEBI" id="CHEBI:30616"/>
        <label>1</label>
    </ligand>
</feature>
<keyword evidence="11 19" id="KW-0067">ATP-binding</keyword>
<keyword evidence="13 19" id="KW-0665">Pyrimidine biosynthesis</keyword>
<evidence type="ECO:0000256" key="4">
    <source>
        <dbReference type="ARBA" id="ARBA00009799"/>
    </source>
</evidence>
<feature type="binding site" evidence="19">
    <location>
        <position position="839"/>
    </location>
    <ligand>
        <name>Mg(2+)</name>
        <dbReference type="ChEBI" id="CHEBI:18420"/>
        <label>4</label>
    </ligand>
</feature>
<proteinExistence type="inferred from homology"/>
<dbReference type="EMBL" id="FZOB01000006">
    <property type="protein sequence ID" value="SNR78734.1"/>
    <property type="molecule type" value="Genomic_DNA"/>
</dbReference>
<evidence type="ECO:0000256" key="8">
    <source>
        <dbReference type="ARBA" id="ARBA00022723"/>
    </source>
</evidence>
<dbReference type="Gene3D" id="3.40.50.20">
    <property type="match status" value="2"/>
</dbReference>
<dbReference type="InterPro" id="IPR011761">
    <property type="entry name" value="ATP-grasp"/>
</dbReference>
<dbReference type="FunFam" id="1.10.1030.10:FF:000002">
    <property type="entry name" value="Carbamoyl-phosphate synthase large chain"/>
    <property type="match status" value="1"/>
</dbReference>
<comment type="cofactor">
    <cofactor evidence="19">
        <name>Mg(2+)</name>
        <dbReference type="ChEBI" id="CHEBI:18420"/>
    </cofactor>
    <cofactor evidence="19">
        <name>Mn(2+)</name>
        <dbReference type="ChEBI" id="CHEBI:29035"/>
    </cofactor>
    <text evidence="19">Binds 4 Mg(2+) or Mn(2+) ions per subunit.</text>
</comment>
<keyword evidence="8" id="KW-0479">Metal-binding</keyword>
<feature type="binding site" evidence="19">
    <location>
        <position position="285"/>
    </location>
    <ligand>
        <name>ATP</name>
        <dbReference type="ChEBI" id="CHEBI:30616"/>
        <label>1</label>
    </ligand>
</feature>
<dbReference type="FunFam" id="3.30.1490.20:FF:000001">
    <property type="entry name" value="Carbamoyl-phosphate synthase large chain"/>
    <property type="match status" value="1"/>
</dbReference>
<evidence type="ECO:0000256" key="10">
    <source>
        <dbReference type="ARBA" id="ARBA00022741"/>
    </source>
</evidence>
<dbReference type="AlphaFoldDB" id="A0A238Z7D6"/>
<dbReference type="InterPro" id="IPR058047">
    <property type="entry name" value="CPSase_preATP-grasp"/>
</dbReference>
<dbReference type="InterPro" id="IPR036914">
    <property type="entry name" value="MGS-like_dom_sf"/>
</dbReference>
<evidence type="ECO:0000313" key="23">
    <source>
        <dbReference type="Proteomes" id="UP000198405"/>
    </source>
</evidence>
<evidence type="ECO:0000256" key="14">
    <source>
        <dbReference type="ARBA" id="ARBA00023211"/>
    </source>
</evidence>
<dbReference type="PROSITE" id="PS51855">
    <property type="entry name" value="MGS"/>
    <property type="match status" value="1"/>
</dbReference>
<dbReference type="InterPro" id="IPR006275">
    <property type="entry name" value="CPSase_lsu"/>
</dbReference>
<feature type="region of interest" description="Carboxyphosphate synthetic domain" evidence="19">
    <location>
        <begin position="1"/>
        <end position="402"/>
    </location>
</feature>
<feature type="binding site" evidence="19">
    <location>
        <position position="837"/>
    </location>
    <ligand>
        <name>Mn(2+)</name>
        <dbReference type="ChEBI" id="CHEBI:29035"/>
        <label>3</label>
    </ligand>
</feature>
<dbReference type="GO" id="GO:0006526">
    <property type="term" value="P:L-arginine biosynthetic process"/>
    <property type="evidence" value="ECO:0007669"/>
    <property type="project" value="UniProtKB-UniRule"/>
</dbReference>
<feature type="binding site" evidence="19">
    <location>
        <position position="750"/>
    </location>
    <ligand>
        <name>ATP</name>
        <dbReference type="ChEBI" id="CHEBI:30616"/>
        <label>2</label>
    </ligand>
</feature>
<protein>
    <recommendedName>
        <fullName evidence="19">Carbamoyl phosphate synthase large chain</fullName>
        <ecNumber evidence="19">6.3.4.16</ecNumber>
        <ecNumber evidence="19">6.3.5.5</ecNumber>
    </recommendedName>
    <alternativeName>
        <fullName evidence="19">Carbamoyl phosphate synthetase ammonia chain</fullName>
    </alternativeName>
</protein>
<comment type="pathway">
    <text evidence="3 19">Amino-acid biosynthesis; L-arginine biosynthesis; carbamoyl phosphate from bicarbonate: step 1/1.</text>
</comment>
<feature type="domain" description="ATP-grasp" evidence="20">
    <location>
        <begin position="133"/>
        <end position="328"/>
    </location>
</feature>
<dbReference type="GO" id="GO:0005524">
    <property type="term" value="F:ATP binding"/>
    <property type="evidence" value="ECO:0007669"/>
    <property type="project" value="UniProtKB-UniRule"/>
</dbReference>
<feature type="binding site" evidence="19">
    <location>
        <position position="208"/>
    </location>
    <ligand>
        <name>ATP</name>
        <dbReference type="ChEBI" id="CHEBI:30616"/>
        <label>1</label>
    </ligand>
</feature>
<dbReference type="EC" id="6.3.4.16" evidence="19"/>
<comment type="pathway">
    <text evidence="2 19">Pyrimidine metabolism; UMP biosynthesis via de novo pathway; (S)-dihydroorotate from bicarbonate: step 1/3.</text>
</comment>
<evidence type="ECO:0000256" key="17">
    <source>
        <dbReference type="ARBA" id="ARBA00057223"/>
    </source>
</evidence>
<dbReference type="GO" id="GO:0046872">
    <property type="term" value="F:metal ion binding"/>
    <property type="evidence" value="ECO:0007669"/>
    <property type="project" value="UniProtKB-KW"/>
</dbReference>
<evidence type="ECO:0000256" key="19">
    <source>
        <dbReference type="HAMAP-Rule" id="MF_01210"/>
    </source>
</evidence>
<dbReference type="HAMAP" id="MF_01210_A">
    <property type="entry name" value="CPSase_L_chain_A"/>
    <property type="match status" value="1"/>
</dbReference>
<evidence type="ECO:0000259" key="20">
    <source>
        <dbReference type="PROSITE" id="PS50975"/>
    </source>
</evidence>
<dbReference type="FunFam" id="3.40.50.20:FF:000001">
    <property type="entry name" value="Carbamoyl-phosphate synthase large chain"/>
    <property type="match status" value="1"/>
</dbReference>
<dbReference type="FunFam" id="3.30.470.20:FF:000007">
    <property type="entry name" value="Carbamoyl-phosphate synthase large chain"/>
    <property type="match status" value="1"/>
</dbReference>
<keyword evidence="9 19" id="KW-0677">Repeat</keyword>
<feature type="binding site" evidence="19">
    <location>
        <position position="299"/>
    </location>
    <ligand>
        <name>Mn(2+)</name>
        <dbReference type="ChEBI" id="CHEBI:29035"/>
        <label>2</label>
    </ligand>
</feature>
<evidence type="ECO:0000256" key="6">
    <source>
        <dbReference type="ARBA" id="ARBA00022598"/>
    </source>
</evidence>
<evidence type="ECO:0000256" key="11">
    <source>
        <dbReference type="ARBA" id="ARBA00022840"/>
    </source>
</evidence>
<name>A0A238Z7D6_9BACT</name>
<feature type="binding site" evidence="19">
    <location>
        <position position="785"/>
    </location>
    <ligand>
        <name>ATP</name>
        <dbReference type="ChEBI" id="CHEBI:30616"/>
        <label>2</label>
    </ligand>
</feature>
<keyword evidence="12" id="KW-0460">Magnesium</keyword>
<accession>A0A238Z7D6</accession>
<dbReference type="SMART" id="SM01096">
    <property type="entry name" value="CPSase_L_D3"/>
    <property type="match status" value="1"/>
</dbReference>
<feature type="binding site" evidence="19">
    <location>
        <position position="837"/>
    </location>
    <ligand>
        <name>Mg(2+)</name>
        <dbReference type="ChEBI" id="CHEBI:18420"/>
        <label>3</label>
    </ligand>
</feature>
<feature type="binding site" evidence="19">
    <location>
        <position position="285"/>
    </location>
    <ligand>
        <name>Mg(2+)</name>
        <dbReference type="ChEBI" id="CHEBI:18420"/>
        <label>1</label>
    </ligand>
</feature>
<dbReference type="Gene3D" id="3.30.470.20">
    <property type="entry name" value="ATP-grasp fold, B domain"/>
    <property type="match status" value="2"/>
</dbReference>
<dbReference type="InterPro" id="IPR016185">
    <property type="entry name" value="PreATP-grasp_dom_sf"/>
</dbReference>